<gene>
    <name evidence="1" type="ORF">O1D97_08465</name>
</gene>
<protein>
    <submittedName>
        <fullName evidence="1">Uncharacterized protein</fullName>
    </submittedName>
</protein>
<sequence>MNIGSQFPVISSGVASNTNASSARSFQANAASTTNKHLSVAPSSLSQFESVFESVGAKFARVETLDRPTQYALNMYSETQSLFLDNSKNALVGVDVFA</sequence>
<evidence type="ECO:0000313" key="2">
    <source>
        <dbReference type="Proteomes" id="UP001149719"/>
    </source>
</evidence>
<proteinExistence type="predicted"/>
<accession>A0ABT4JTM6</accession>
<keyword evidence="2" id="KW-1185">Reference proteome</keyword>
<evidence type="ECO:0000313" key="1">
    <source>
        <dbReference type="EMBL" id="MCZ2721685.1"/>
    </source>
</evidence>
<dbReference type="Proteomes" id="UP001149719">
    <property type="component" value="Unassembled WGS sequence"/>
</dbReference>
<dbReference type="EMBL" id="JAPUBN010000013">
    <property type="protein sequence ID" value="MCZ2721685.1"/>
    <property type="molecule type" value="Genomic_DNA"/>
</dbReference>
<dbReference type="RefSeq" id="WP_269124652.1">
    <property type="nucleotide sequence ID" value="NZ_JAPUBN010000013.1"/>
</dbReference>
<name>A0ABT4JTM6_9GAMM</name>
<organism evidence="1 2">
    <name type="scientific">Marinomonas phaeophyticola</name>
    <dbReference type="NCBI Taxonomy" id="3004091"/>
    <lineage>
        <taxon>Bacteria</taxon>
        <taxon>Pseudomonadati</taxon>
        <taxon>Pseudomonadota</taxon>
        <taxon>Gammaproteobacteria</taxon>
        <taxon>Oceanospirillales</taxon>
        <taxon>Oceanospirillaceae</taxon>
        <taxon>Marinomonas</taxon>
    </lineage>
</organism>
<reference evidence="1" key="1">
    <citation type="submission" date="2022-12" db="EMBL/GenBank/DDBJ databases">
        <title>Marinomonas 15G1-11 sp. nov, isolated from marine algae.</title>
        <authorList>
            <person name="Butt M."/>
            <person name="Choi D.G."/>
            <person name="Kim J.M."/>
            <person name="Lee J.K."/>
            <person name="Baek J.H."/>
            <person name="Jeon C.O."/>
        </authorList>
    </citation>
    <scope>NUCLEOTIDE SEQUENCE</scope>
    <source>
        <strain evidence="1">15G1-11</strain>
    </source>
</reference>
<comment type="caution">
    <text evidence="1">The sequence shown here is derived from an EMBL/GenBank/DDBJ whole genome shotgun (WGS) entry which is preliminary data.</text>
</comment>